<dbReference type="EMBL" id="QGKX02001521">
    <property type="protein sequence ID" value="KAF3505687.1"/>
    <property type="molecule type" value="Genomic_DNA"/>
</dbReference>
<evidence type="ECO:0000313" key="2">
    <source>
        <dbReference type="Proteomes" id="UP000712600"/>
    </source>
</evidence>
<comment type="caution">
    <text evidence="1">The sequence shown here is derived from an EMBL/GenBank/DDBJ whole genome shotgun (WGS) entry which is preliminary data.</text>
</comment>
<accession>A0A8S9NXE4</accession>
<dbReference type="Proteomes" id="UP000712600">
    <property type="component" value="Unassembled WGS sequence"/>
</dbReference>
<protein>
    <submittedName>
        <fullName evidence="1">Uncharacterized protein</fullName>
    </submittedName>
</protein>
<dbReference type="AlphaFoldDB" id="A0A8S9NXE4"/>
<gene>
    <name evidence="1" type="ORF">F2Q69_00007707</name>
</gene>
<proteinExistence type="predicted"/>
<organism evidence="1 2">
    <name type="scientific">Brassica cretica</name>
    <name type="common">Mustard</name>
    <dbReference type="NCBI Taxonomy" id="69181"/>
    <lineage>
        <taxon>Eukaryota</taxon>
        <taxon>Viridiplantae</taxon>
        <taxon>Streptophyta</taxon>
        <taxon>Embryophyta</taxon>
        <taxon>Tracheophyta</taxon>
        <taxon>Spermatophyta</taxon>
        <taxon>Magnoliopsida</taxon>
        <taxon>eudicotyledons</taxon>
        <taxon>Gunneridae</taxon>
        <taxon>Pentapetalae</taxon>
        <taxon>rosids</taxon>
        <taxon>malvids</taxon>
        <taxon>Brassicales</taxon>
        <taxon>Brassicaceae</taxon>
        <taxon>Brassiceae</taxon>
        <taxon>Brassica</taxon>
    </lineage>
</organism>
<sequence length="73" mass="8394">MALTDQILRQGSSIFRFASLLEEIRLSSSVTQFLEPTTDVSSVPYLTPILVHHKRRSRLLLSLEKVILSNRRK</sequence>
<reference evidence="1" key="1">
    <citation type="submission" date="2019-12" db="EMBL/GenBank/DDBJ databases">
        <title>Genome sequencing and annotation of Brassica cretica.</title>
        <authorList>
            <person name="Studholme D.J."/>
            <person name="Sarris P."/>
        </authorList>
    </citation>
    <scope>NUCLEOTIDE SEQUENCE</scope>
    <source>
        <strain evidence="1">PFS-109/04</strain>
        <tissue evidence="1">Leaf</tissue>
    </source>
</reference>
<evidence type="ECO:0000313" key="1">
    <source>
        <dbReference type="EMBL" id="KAF3505687.1"/>
    </source>
</evidence>
<name>A0A8S9NXE4_BRACR</name>